<keyword evidence="3" id="KW-1185">Reference proteome</keyword>
<organism evidence="2 3">
    <name type="scientific">Caenorhabditis auriculariae</name>
    <dbReference type="NCBI Taxonomy" id="2777116"/>
    <lineage>
        <taxon>Eukaryota</taxon>
        <taxon>Metazoa</taxon>
        <taxon>Ecdysozoa</taxon>
        <taxon>Nematoda</taxon>
        <taxon>Chromadorea</taxon>
        <taxon>Rhabditida</taxon>
        <taxon>Rhabditina</taxon>
        <taxon>Rhabditomorpha</taxon>
        <taxon>Rhabditoidea</taxon>
        <taxon>Rhabditidae</taxon>
        <taxon>Peloderinae</taxon>
        <taxon>Caenorhabditis</taxon>
    </lineage>
</organism>
<proteinExistence type="predicted"/>
<dbReference type="EMBL" id="CAJGYM010000008">
    <property type="protein sequence ID" value="CAD6188434.1"/>
    <property type="molecule type" value="Genomic_DNA"/>
</dbReference>
<dbReference type="Proteomes" id="UP000835052">
    <property type="component" value="Unassembled WGS sequence"/>
</dbReference>
<gene>
    <name evidence="2" type="ORF">CAUJ_LOCUS4353</name>
</gene>
<evidence type="ECO:0000313" key="3">
    <source>
        <dbReference type="Proteomes" id="UP000835052"/>
    </source>
</evidence>
<feature type="region of interest" description="Disordered" evidence="1">
    <location>
        <begin position="1"/>
        <end position="66"/>
    </location>
</feature>
<sequence length="66" mass="7476">MRLRGREKVESGGDDVGKWEWQKKENGGSKRGGGQCERPSNPTLPMTTSKRSRTDMSVELYSNEME</sequence>
<evidence type="ECO:0000256" key="1">
    <source>
        <dbReference type="SAM" id="MobiDB-lite"/>
    </source>
</evidence>
<feature type="compositionally biased region" description="Polar residues" evidence="1">
    <location>
        <begin position="38"/>
        <end position="49"/>
    </location>
</feature>
<dbReference type="AlphaFoldDB" id="A0A8S1GZU9"/>
<comment type="caution">
    <text evidence="2">The sequence shown here is derived from an EMBL/GenBank/DDBJ whole genome shotgun (WGS) entry which is preliminary data.</text>
</comment>
<accession>A0A8S1GZU9</accession>
<reference evidence="2" key="1">
    <citation type="submission" date="2020-10" db="EMBL/GenBank/DDBJ databases">
        <authorList>
            <person name="Kikuchi T."/>
        </authorList>
    </citation>
    <scope>NUCLEOTIDE SEQUENCE</scope>
    <source>
        <strain evidence="2">NKZ352</strain>
    </source>
</reference>
<feature type="compositionally biased region" description="Basic and acidic residues" evidence="1">
    <location>
        <begin position="1"/>
        <end position="28"/>
    </location>
</feature>
<evidence type="ECO:0000313" key="2">
    <source>
        <dbReference type="EMBL" id="CAD6188434.1"/>
    </source>
</evidence>
<name>A0A8S1GZU9_9PELO</name>
<protein>
    <submittedName>
        <fullName evidence="2">Uncharacterized protein</fullName>
    </submittedName>
</protein>